<evidence type="ECO:0000313" key="2">
    <source>
        <dbReference type="EMBL" id="TRZ62805.1"/>
    </source>
</evidence>
<gene>
    <name evidence="2" type="ORF">DZA28_23870</name>
</gene>
<sequence>MGADAPAQRQYRRLCADQRERAGAAFRCAAEQGAALGIPAPDNRQGGIVCKSHFKRIKSYLEYTAEQKLSIVHGAKPRLGSVQPTIVGSVDRDNPWFVEAMFGPVSVLF</sequence>
<dbReference type="SUPFAM" id="SSF53720">
    <property type="entry name" value="ALDH-like"/>
    <property type="match status" value="1"/>
</dbReference>
<evidence type="ECO:0000313" key="3">
    <source>
        <dbReference type="Proteomes" id="UP001165882"/>
    </source>
</evidence>
<dbReference type="Gene3D" id="3.40.309.10">
    <property type="entry name" value="Aldehyde Dehydrogenase, Chain A, domain 2"/>
    <property type="match status" value="1"/>
</dbReference>
<dbReference type="RefSeq" id="WP_144000372.1">
    <property type="nucleotide sequence ID" value="NZ_QWEF01000001.1"/>
</dbReference>
<evidence type="ECO:0000259" key="1">
    <source>
        <dbReference type="Pfam" id="PF00171"/>
    </source>
</evidence>
<comment type="caution">
    <text evidence="2">The sequence shown here is derived from an EMBL/GenBank/DDBJ whole genome shotgun (WGS) entry which is preliminary data.</text>
</comment>
<organism evidence="2 3">
    <name type="scientific">Pseudomonas alloputida</name>
    <dbReference type="NCBI Taxonomy" id="1940621"/>
    <lineage>
        <taxon>Bacteria</taxon>
        <taxon>Pseudomonadati</taxon>
        <taxon>Pseudomonadota</taxon>
        <taxon>Gammaproteobacteria</taxon>
        <taxon>Pseudomonadales</taxon>
        <taxon>Pseudomonadaceae</taxon>
        <taxon>Pseudomonas</taxon>
    </lineage>
</organism>
<dbReference type="Proteomes" id="UP001165882">
    <property type="component" value="Unassembled WGS sequence"/>
</dbReference>
<dbReference type="EMBL" id="QWEF01000001">
    <property type="protein sequence ID" value="TRZ62805.1"/>
    <property type="molecule type" value="Genomic_DNA"/>
</dbReference>
<dbReference type="InterPro" id="IPR015590">
    <property type="entry name" value="Aldehyde_DH_dom"/>
</dbReference>
<reference evidence="2 3" key="1">
    <citation type="journal article" date="2019" name="Biocontrol Sci. Technol.">
        <title>Pseudomonas putida strain B2017 produced as technical grade active ingredient controls fungal and bacterial crop diseases.</title>
        <authorList>
            <person name="Oliver C."/>
            <person name="Hernandez I."/>
            <person name="Caminal M."/>
            <person name="Lara J.M."/>
            <person name="Fernandez C."/>
        </authorList>
    </citation>
    <scope>NUCLEOTIDE SEQUENCE [LARGE SCALE GENOMIC DNA]</scope>
    <source>
        <strain evidence="2 3">B2017</strain>
    </source>
</reference>
<keyword evidence="3" id="KW-1185">Reference proteome</keyword>
<feature type="domain" description="Aldehyde dehydrogenase" evidence="1">
    <location>
        <begin position="37"/>
        <end position="107"/>
    </location>
</feature>
<dbReference type="InterPro" id="IPR016163">
    <property type="entry name" value="Ald_DH_C"/>
</dbReference>
<dbReference type="Pfam" id="PF00171">
    <property type="entry name" value="Aldedh"/>
    <property type="match status" value="1"/>
</dbReference>
<dbReference type="InterPro" id="IPR016161">
    <property type="entry name" value="Ald_DH/histidinol_DH"/>
</dbReference>
<name>A0ABY3DB22_9PSED</name>
<proteinExistence type="predicted"/>
<accession>A0ABY3DB22</accession>
<protein>
    <submittedName>
        <fullName evidence="2">Aldehyde dehydrogenase family protein</fullName>
    </submittedName>
</protein>